<feature type="region of interest" description="Disordered" evidence="2">
    <location>
        <begin position="75"/>
        <end position="100"/>
    </location>
</feature>
<reference evidence="4 5" key="1">
    <citation type="journal article" date="2012" name="Genome Biol.">
        <title>Genome and low-iron response of an oceanic diatom adapted to chronic iron limitation.</title>
        <authorList>
            <person name="Lommer M."/>
            <person name="Specht M."/>
            <person name="Roy A.S."/>
            <person name="Kraemer L."/>
            <person name="Andreson R."/>
            <person name="Gutowska M.A."/>
            <person name="Wolf J."/>
            <person name="Bergner S.V."/>
            <person name="Schilhabel M.B."/>
            <person name="Klostermeier U.C."/>
            <person name="Beiko R.G."/>
            <person name="Rosenstiel P."/>
            <person name="Hippler M."/>
            <person name="Laroche J."/>
        </authorList>
    </citation>
    <scope>NUCLEOTIDE SEQUENCE [LARGE SCALE GENOMIC DNA]</scope>
    <source>
        <strain evidence="4 5">CCMP1005</strain>
    </source>
</reference>
<evidence type="ECO:0000313" key="4">
    <source>
        <dbReference type="EMBL" id="EJK53990.1"/>
    </source>
</evidence>
<name>K0RLC6_THAOC</name>
<evidence type="ECO:0000256" key="2">
    <source>
        <dbReference type="SAM" id="MobiDB-lite"/>
    </source>
</evidence>
<comment type="caution">
    <text evidence="4">The sequence shown here is derived from an EMBL/GenBank/DDBJ whole genome shotgun (WGS) entry which is preliminary data.</text>
</comment>
<dbReference type="PROSITE" id="PS50966">
    <property type="entry name" value="ZF_SWIM"/>
    <property type="match status" value="1"/>
</dbReference>
<gene>
    <name evidence="4" type="ORF">THAOC_26469</name>
</gene>
<feature type="region of interest" description="Disordered" evidence="2">
    <location>
        <begin position="1234"/>
        <end position="1280"/>
    </location>
</feature>
<keyword evidence="1" id="KW-0479">Metal-binding</keyword>
<evidence type="ECO:0000259" key="3">
    <source>
        <dbReference type="PROSITE" id="PS50966"/>
    </source>
</evidence>
<feature type="compositionally biased region" description="Low complexity" evidence="2">
    <location>
        <begin position="75"/>
        <end position="89"/>
    </location>
</feature>
<organism evidence="4 5">
    <name type="scientific">Thalassiosira oceanica</name>
    <name type="common">Marine diatom</name>
    <dbReference type="NCBI Taxonomy" id="159749"/>
    <lineage>
        <taxon>Eukaryota</taxon>
        <taxon>Sar</taxon>
        <taxon>Stramenopiles</taxon>
        <taxon>Ochrophyta</taxon>
        <taxon>Bacillariophyta</taxon>
        <taxon>Coscinodiscophyceae</taxon>
        <taxon>Thalassiosirophycidae</taxon>
        <taxon>Thalassiosirales</taxon>
        <taxon>Thalassiosiraceae</taxon>
        <taxon>Thalassiosira</taxon>
    </lineage>
</organism>
<dbReference type="EMBL" id="AGNL01036599">
    <property type="protein sequence ID" value="EJK53990.1"/>
    <property type="molecule type" value="Genomic_DNA"/>
</dbReference>
<keyword evidence="5" id="KW-1185">Reference proteome</keyword>
<dbReference type="Proteomes" id="UP000266841">
    <property type="component" value="Unassembled WGS sequence"/>
</dbReference>
<feature type="domain" description="SWIM-type" evidence="3">
    <location>
        <begin position="1336"/>
        <end position="1371"/>
    </location>
</feature>
<feature type="compositionally biased region" description="Basic residues" evidence="2">
    <location>
        <begin position="1234"/>
        <end position="1244"/>
    </location>
</feature>
<feature type="region of interest" description="Disordered" evidence="2">
    <location>
        <begin position="348"/>
        <end position="396"/>
    </location>
</feature>
<dbReference type="InterPro" id="IPR007527">
    <property type="entry name" value="Znf_SWIM"/>
</dbReference>
<keyword evidence="1" id="KW-0862">Zinc</keyword>
<evidence type="ECO:0000313" key="5">
    <source>
        <dbReference type="Proteomes" id="UP000266841"/>
    </source>
</evidence>
<dbReference type="GO" id="GO:0008270">
    <property type="term" value="F:zinc ion binding"/>
    <property type="evidence" value="ECO:0007669"/>
    <property type="project" value="UniProtKB-KW"/>
</dbReference>
<sequence>MFPLLTMTLSWIVVLRKKMNEDQLHQLLANHPEMAGEIAQLKGDQGASAAAMAAPRQVSVADVVARVQPCQTAAREGTPAAVAAAPQAPSDEVESSSAMQEDDDLVLRMRNLASPTKVSDTSSRVVAQHGQIAAAASDEEKLVVGMSTSEPADWDNDTVYHVQSDQVEHLALFRGSQQHRSKFATSIGGNLKPGDLCLYNDYTNRRYQLGIVKRISTFPCEVNKDEKDMTLAFADGSVLAGPMDKRVMIFRADENGTLQDCTDGHWVQPNCLDIREGVLSSDFYSTPGDDMKAAMENARRRQEEIMIRDGLLRQDETLGIGLDQQDPNAQNEHLIAAMQKIMHQFNHGKKPRHEDDSDVSCSDDEMHEVERQQHPEKVNAPHTPSGIDRNNKIAKRSTDVTAGNTEGLRANNAVIEGPPSVDREHMIQDTEPPAPLASVPVKSEAGGVCPDGCCAAIDARHGIHPSQGWFLPEGVEFDNELDPLHEMPDVDVLDGLAAFLDGDDGFGSSMGISSFSVKQEGHGFDFSPLDPAGPIENSDPHAFIPHRNEATRRFNFSESKEVFGQGGMLAKTLKTWNREKGRYSSDRNPNPCTKPGALWERLEDYTCTASGCGCRCTIFRVSGGLVLFRKSDSSDAADGHNISAHNRRPIGVKANEFSLTVAQQAVALEHAGKLKPLLIVDKILDDTNISSTRMQRLKKKQFATTVGRYLNRETTKKKYLQKTPMTTEELVEALNAMKSDQNSATTSENFFMNSPLFSKMLATLKVIDHDFGGDGDGEFVLFQASDAAEKIGLAAKIYEDEEGDNKSSVQFSCDFTHLPGNLQLGIVCVEDVQHKAWPTSYIICPTENATWAQMVMYITVNLINLDPQASLDKALVDGAQALSKAATALGCLCRNCITHACRLPNGTKKNGKRGTKGSLCAYLSGANFTKGKGLQLKKAVKIVADALKANFVPSKYSEDFSGFIDALWERHGDLINKLGESRVNHIKKTYLNRDPRHLGGRAVGLPGQSGSNNSGEKKNHTIKEFLKTITRFVSADERKNVLFIMGACALDLYLEDDVTTSFVIKPRPLKNDYLFLRLVDRQARQDRGDLIMDGQYMVCTNAQDRTDVLDNREVIGNPNASFCANFPTASLVYSLLARIEKTRQSAASSASFFEQSLNPLEMEGPSTPEQCSKVLTSYNLHQRKQSMAVLIASVMTNSPGRREGETWEHFIHRRLQRYPLSAITTRSISRLKKKKTNIRRNKPPSKKELAARAKKDAEKFGAPDPGVGADPPTDADNGKFSSIDEDYVEWTDEFDEGDILDFLEVQGFDVGSDQFLNSTLEACERISLKRQLGDWIEVMVDGVKKRVTCNCEDYNFHYICFHQVTLELLQFGKMPDDKCSLGTENWRDIRCRVLDYLKKMYLDVAVKSD</sequence>
<feature type="compositionally biased region" description="Low complexity" evidence="2">
    <location>
        <begin position="1262"/>
        <end position="1275"/>
    </location>
</feature>
<protein>
    <recommendedName>
        <fullName evidence="3">SWIM-type domain-containing protein</fullName>
    </recommendedName>
</protein>
<accession>K0RLC6</accession>
<feature type="compositionally biased region" description="Basic and acidic residues" evidence="2">
    <location>
        <begin position="1245"/>
        <end position="1261"/>
    </location>
</feature>
<feature type="compositionally biased region" description="Basic and acidic residues" evidence="2">
    <location>
        <begin position="368"/>
        <end position="379"/>
    </location>
</feature>
<proteinExistence type="predicted"/>
<keyword evidence="1" id="KW-0863">Zinc-finger</keyword>
<evidence type="ECO:0000256" key="1">
    <source>
        <dbReference type="PROSITE-ProRule" id="PRU00325"/>
    </source>
</evidence>
<feature type="compositionally biased region" description="Acidic residues" evidence="2">
    <location>
        <begin position="356"/>
        <end position="367"/>
    </location>
</feature>